<dbReference type="Gene3D" id="3.40.50.300">
    <property type="entry name" value="P-loop containing nucleotide triphosphate hydrolases"/>
    <property type="match status" value="1"/>
</dbReference>
<keyword evidence="3 6" id="KW-0067">ATP-binding</keyword>
<evidence type="ECO:0000256" key="4">
    <source>
        <dbReference type="SAM" id="MobiDB-lite"/>
    </source>
</evidence>
<accession>A0A9D1ABV6</accession>
<keyword evidence="2" id="KW-0547">Nucleotide-binding</keyword>
<proteinExistence type="inferred from homology"/>
<evidence type="ECO:0000313" key="7">
    <source>
        <dbReference type="Proteomes" id="UP000886757"/>
    </source>
</evidence>
<gene>
    <name evidence="6" type="ORF">IAB31_07155</name>
</gene>
<evidence type="ECO:0000259" key="5">
    <source>
        <dbReference type="SMART" id="SM00382"/>
    </source>
</evidence>
<comment type="caution">
    <text evidence="6">The sequence shown here is derived from an EMBL/GenBank/DDBJ whole genome shotgun (WGS) entry which is preliminary data.</text>
</comment>
<organism evidence="6 7">
    <name type="scientific">Candidatus Choladousia intestinavium</name>
    <dbReference type="NCBI Taxonomy" id="2840727"/>
    <lineage>
        <taxon>Bacteria</taxon>
        <taxon>Bacillati</taxon>
        <taxon>Bacillota</taxon>
        <taxon>Clostridia</taxon>
        <taxon>Lachnospirales</taxon>
        <taxon>Lachnospiraceae</taxon>
        <taxon>Lachnospiraceae incertae sedis</taxon>
        <taxon>Candidatus Choladousia</taxon>
    </lineage>
</organism>
<reference evidence="6" key="2">
    <citation type="journal article" date="2021" name="PeerJ">
        <title>Extensive microbial diversity within the chicken gut microbiome revealed by metagenomics and culture.</title>
        <authorList>
            <person name="Gilroy R."/>
            <person name="Ravi A."/>
            <person name="Getino M."/>
            <person name="Pursley I."/>
            <person name="Horton D.L."/>
            <person name="Alikhan N.F."/>
            <person name="Baker D."/>
            <person name="Gharbi K."/>
            <person name="Hall N."/>
            <person name="Watson M."/>
            <person name="Adriaenssens E.M."/>
            <person name="Foster-Nyarko E."/>
            <person name="Jarju S."/>
            <person name="Secka A."/>
            <person name="Antonio M."/>
            <person name="Oren A."/>
            <person name="Chaudhuri R.R."/>
            <person name="La Ragione R."/>
            <person name="Hildebrand F."/>
            <person name="Pallen M.J."/>
        </authorList>
    </citation>
    <scope>NUCLEOTIDE SEQUENCE</scope>
    <source>
        <strain evidence="6">ChiSjej4B22-8148</strain>
    </source>
</reference>
<dbReference type="GO" id="GO:0016887">
    <property type="term" value="F:ATP hydrolysis activity"/>
    <property type="evidence" value="ECO:0007669"/>
    <property type="project" value="InterPro"/>
</dbReference>
<evidence type="ECO:0000256" key="2">
    <source>
        <dbReference type="ARBA" id="ARBA00022741"/>
    </source>
</evidence>
<feature type="compositionally biased region" description="Acidic residues" evidence="4">
    <location>
        <begin position="123"/>
        <end position="132"/>
    </location>
</feature>
<dbReference type="SMART" id="SM00382">
    <property type="entry name" value="AAA"/>
    <property type="match status" value="1"/>
</dbReference>
<dbReference type="InterPro" id="IPR050221">
    <property type="entry name" value="26S_Proteasome_ATPase"/>
</dbReference>
<dbReference type="InterPro" id="IPR003959">
    <property type="entry name" value="ATPase_AAA_core"/>
</dbReference>
<feature type="domain" description="AAA+ ATPase" evidence="5">
    <location>
        <begin position="190"/>
        <end position="320"/>
    </location>
</feature>
<sequence>MTKLVVYLCSFSVSGLNDRARRDIISVIGSDFCKCYGVSGTEVKVELKDGESDKWDLAVAYDSLPGVTDAVSTRLNQFRDLAADDLFAVLPSSLGYGGRVTVRNISSILGAGTEKAGSREETEREEDEEEDPGSSYEKMARQFQAETPRFSFDQLVLEEDVKERMLEAVSILENREILFEEWNLKSIMSPSVLLNLYGEPGTGKSMAAEALADRLGKKIIRTAYADIESKYHGEGPKRLKAIFLAARQQDAVLFIDEADSMLSARLTNVSDGSAQAINSMRSQLLISLENHDGIVVFATNLIENYDRAFLTRLICLELRRPGRDARKKIWFNHLYPRGDDEKTLRIPLAEDIDLEALSAFDFCGRDIRNAVKQACIATVMKGKPKVDQTELTAACQRTEMDLKRVAAAAGRNRAFRPEAVSEAERARLIKDAAKILKEKETANGWK</sequence>
<dbReference type="GO" id="GO:0005524">
    <property type="term" value="F:ATP binding"/>
    <property type="evidence" value="ECO:0007669"/>
    <property type="project" value="UniProtKB-KW"/>
</dbReference>
<dbReference type="SUPFAM" id="SSF52540">
    <property type="entry name" value="P-loop containing nucleoside triphosphate hydrolases"/>
    <property type="match status" value="1"/>
</dbReference>
<dbReference type="PANTHER" id="PTHR23073">
    <property type="entry name" value="26S PROTEASOME REGULATORY SUBUNIT"/>
    <property type="match status" value="1"/>
</dbReference>
<dbReference type="Proteomes" id="UP000886757">
    <property type="component" value="Unassembled WGS sequence"/>
</dbReference>
<comment type="similarity">
    <text evidence="1">Belongs to the AAA ATPase family.</text>
</comment>
<dbReference type="CDD" id="cd19481">
    <property type="entry name" value="RecA-like_protease"/>
    <property type="match status" value="1"/>
</dbReference>
<dbReference type="InterPro" id="IPR003593">
    <property type="entry name" value="AAA+_ATPase"/>
</dbReference>
<dbReference type="AlphaFoldDB" id="A0A9D1ABV6"/>
<name>A0A9D1ABV6_9FIRM</name>
<evidence type="ECO:0000313" key="6">
    <source>
        <dbReference type="EMBL" id="HIR13683.1"/>
    </source>
</evidence>
<protein>
    <submittedName>
        <fullName evidence="6">ATP-binding protein</fullName>
    </submittedName>
</protein>
<evidence type="ECO:0000256" key="3">
    <source>
        <dbReference type="ARBA" id="ARBA00022840"/>
    </source>
</evidence>
<evidence type="ECO:0000256" key="1">
    <source>
        <dbReference type="ARBA" id="ARBA00006914"/>
    </source>
</evidence>
<dbReference type="Gene3D" id="1.10.8.60">
    <property type="match status" value="1"/>
</dbReference>
<dbReference type="EMBL" id="DVGK01000080">
    <property type="protein sequence ID" value="HIR13683.1"/>
    <property type="molecule type" value="Genomic_DNA"/>
</dbReference>
<dbReference type="InterPro" id="IPR027417">
    <property type="entry name" value="P-loop_NTPase"/>
</dbReference>
<dbReference type="Pfam" id="PF00004">
    <property type="entry name" value="AAA"/>
    <property type="match status" value="1"/>
</dbReference>
<feature type="region of interest" description="Disordered" evidence="4">
    <location>
        <begin position="112"/>
        <end position="136"/>
    </location>
</feature>
<reference evidence="6" key="1">
    <citation type="submission" date="2020-10" db="EMBL/GenBank/DDBJ databases">
        <authorList>
            <person name="Gilroy R."/>
        </authorList>
    </citation>
    <scope>NUCLEOTIDE SEQUENCE</scope>
    <source>
        <strain evidence="6">ChiSjej4B22-8148</strain>
    </source>
</reference>